<dbReference type="Proteomes" id="UP000828941">
    <property type="component" value="Chromosome 9"/>
</dbReference>
<evidence type="ECO:0000313" key="1">
    <source>
        <dbReference type="EMBL" id="KAI4322374.1"/>
    </source>
</evidence>
<sequence>MAQMGGNGISVGEERYAVVTGANKGIGLEIARQLASAGIILDVLDHVSIQSLAIFIREKFGRLDILINNAGATSQVVDEDDEDALKALNIDPEILRQGYYHLVSRITEALLPLLQLSHGKARMVNVSSRRVNSRYQIATLYAISKACLNAYTRVLAKKYPNMLINCVHPGFVDTDLTWHRGTLSAEEGAEVQSCWLSYQKKVLLLLFSFN</sequence>
<comment type="caution">
    <text evidence="1">The sequence shown here is derived from an EMBL/GenBank/DDBJ whole genome shotgun (WGS) entry which is preliminary data.</text>
</comment>
<keyword evidence="2" id="KW-1185">Reference proteome</keyword>
<gene>
    <name evidence="1" type="ORF">L6164_022077</name>
</gene>
<proteinExistence type="predicted"/>
<reference evidence="1 2" key="1">
    <citation type="journal article" date="2022" name="DNA Res.">
        <title>Chromosomal-level genome assembly of the orchid tree Bauhinia variegata (Leguminosae; Cercidoideae) supports the allotetraploid origin hypothesis of Bauhinia.</title>
        <authorList>
            <person name="Zhong Y."/>
            <person name="Chen Y."/>
            <person name="Zheng D."/>
            <person name="Pang J."/>
            <person name="Liu Y."/>
            <person name="Luo S."/>
            <person name="Meng S."/>
            <person name="Qian L."/>
            <person name="Wei D."/>
            <person name="Dai S."/>
            <person name="Zhou R."/>
        </authorList>
    </citation>
    <scope>NUCLEOTIDE SEQUENCE [LARGE SCALE GENOMIC DNA]</scope>
    <source>
        <strain evidence="1">BV-YZ2020</strain>
    </source>
</reference>
<dbReference type="EMBL" id="CM039434">
    <property type="protein sequence ID" value="KAI4322374.1"/>
    <property type="molecule type" value="Genomic_DNA"/>
</dbReference>
<name>A0ACB9MFZ3_BAUVA</name>
<evidence type="ECO:0000313" key="2">
    <source>
        <dbReference type="Proteomes" id="UP000828941"/>
    </source>
</evidence>
<accession>A0ACB9MFZ3</accession>
<organism evidence="1 2">
    <name type="scientific">Bauhinia variegata</name>
    <name type="common">Purple orchid tree</name>
    <name type="synonym">Phanera variegata</name>
    <dbReference type="NCBI Taxonomy" id="167791"/>
    <lineage>
        <taxon>Eukaryota</taxon>
        <taxon>Viridiplantae</taxon>
        <taxon>Streptophyta</taxon>
        <taxon>Embryophyta</taxon>
        <taxon>Tracheophyta</taxon>
        <taxon>Spermatophyta</taxon>
        <taxon>Magnoliopsida</taxon>
        <taxon>eudicotyledons</taxon>
        <taxon>Gunneridae</taxon>
        <taxon>Pentapetalae</taxon>
        <taxon>rosids</taxon>
        <taxon>fabids</taxon>
        <taxon>Fabales</taxon>
        <taxon>Fabaceae</taxon>
        <taxon>Cercidoideae</taxon>
        <taxon>Cercideae</taxon>
        <taxon>Bauhiniinae</taxon>
        <taxon>Bauhinia</taxon>
    </lineage>
</organism>
<protein>
    <submittedName>
        <fullName evidence="1">Uncharacterized protein</fullName>
    </submittedName>
</protein>